<dbReference type="InterPro" id="IPR024079">
    <property type="entry name" value="MetalloPept_cat_dom_sf"/>
</dbReference>
<dbReference type="GO" id="GO:0004222">
    <property type="term" value="F:metalloendopeptidase activity"/>
    <property type="evidence" value="ECO:0007669"/>
    <property type="project" value="InterPro"/>
</dbReference>
<keyword evidence="4" id="KW-0479">Metal-binding</keyword>
<proteinExistence type="inferred from homology"/>
<accession>A0A9D4PBM8</accession>
<evidence type="ECO:0000256" key="3">
    <source>
        <dbReference type="ARBA" id="ARBA00022670"/>
    </source>
</evidence>
<feature type="domain" description="Peptidase M13 C-terminal" evidence="8">
    <location>
        <begin position="90"/>
        <end position="191"/>
    </location>
</feature>
<dbReference type="EMBL" id="JABSTV010002010">
    <property type="protein sequence ID" value="KAH7931773.1"/>
    <property type="molecule type" value="Genomic_DNA"/>
</dbReference>
<dbReference type="PANTHER" id="PTHR11733:SF167">
    <property type="entry name" value="FI17812P1-RELATED"/>
    <property type="match status" value="1"/>
</dbReference>
<evidence type="ECO:0000259" key="9">
    <source>
        <dbReference type="Pfam" id="PF05649"/>
    </source>
</evidence>
<evidence type="ECO:0000256" key="2">
    <source>
        <dbReference type="ARBA" id="ARBA00007357"/>
    </source>
</evidence>
<name>A0A9D4PBM8_RHISA</name>
<dbReference type="GO" id="GO:0005886">
    <property type="term" value="C:plasma membrane"/>
    <property type="evidence" value="ECO:0007669"/>
    <property type="project" value="TreeGrafter"/>
</dbReference>
<keyword evidence="11" id="KW-1185">Reference proteome</keyword>
<dbReference type="InterPro" id="IPR008753">
    <property type="entry name" value="Peptidase_M13_N"/>
</dbReference>
<comment type="caution">
    <text evidence="10">The sequence shown here is derived from an EMBL/GenBank/DDBJ whole genome shotgun (WGS) entry which is preliminary data.</text>
</comment>
<dbReference type="PRINTS" id="PR00786">
    <property type="entry name" value="NEPRILYSIN"/>
</dbReference>
<dbReference type="PANTHER" id="PTHR11733">
    <property type="entry name" value="ZINC METALLOPROTEASE FAMILY M13 NEPRILYSIN-RELATED"/>
    <property type="match status" value="1"/>
</dbReference>
<keyword evidence="6" id="KW-0862">Zinc</keyword>
<evidence type="ECO:0000256" key="1">
    <source>
        <dbReference type="ARBA" id="ARBA00001947"/>
    </source>
</evidence>
<dbReference type="SUPFAM" id="SSF55486">
    <property type="entry name" value="Metalloproteases ('zincins'), catalytic domain"/>
    <property type="match status" value="1"/>
</dbReference>
<dbReference type="GO" id="GO:0016485">
    <property type="term" value="P:protein processing"/>
    <property type="evidence" value="ECO:0007669"/>
    <property type="project" value="TreeGrafter"/>
</dbReference>
<dbReference type="Gene3D" id="1.10.1380.10">
    <property type="entry name" value="Neutral endopeptidase , domain2"/>
    <property type="match status" value="1"/>
</dbReference>
<comment type="similarity">
    <text evidence="2">Belongs to the peptidase M13 family.</text>
</comment>
<evidence type="ECO:0000259" key="8">
    <source>
        <dbReference type="Pfam" id="PF01431"/>
    </source>
</evidence>
<evidence type="ECO:0000256" key="4">
    <source>
        <dbReference type="ARBA" id="ARBA00022723"/>
    </source>
</evidence>
<dbReference type="PROSITE" id="PS51885">
    <property type="entry name" value="NEPRILYSIN"/>
    <property type="match status" value="1"/>
</dbReference>
<dbReference type="InterPro" id="IPR018497">
    <property type="entry name" value="Peptidase_M13_C"/>
</dbReference>
<keyword evidence="5" id="KW-0378">Hydrolase</keyword>
<dbReference type="VEuPathDB" id="VectorBase:RSAN_026315"/>
<dbReference type="Gene3D" id="3.40.390.10">
    <property type="entry name" value="Collagenase (Catalytic Domain)"/>
    <property type="match status" value="1"/>
</dbReference>
<evidence type="ECO:0000313" key="10">
    <source>
        <dbReference type="EMBL" id="KAH7931773.1"/>
    </source>
</evidence>
<dbReference type="InterPro" id="IPR000718">
    <property type="entry name" value="Peptidase_M13"/>
</dbReference>
<feature type="domain" description="Peptidase M13 N-terminal" evidence="9">
    <location>
        <begin position="10"/>
        <end position="82"/>
    </location>
</feature>
<evidence type="ECO:0000313" key="11">
    <source>
        <dbReference type="Proteomes" id="UP000821837"/>
    </source>
</evidence>
<reference evidence="10" key="1">
    <citation type="journal article" date="2020" name="Cell">
        <title>Large-Scale Comparative Analyses of Tick Genomes Elucidate Their Genetic Diversity and Vector Capacities.</title>
        <authorList>
            <consortium name="Tick Genome and Microbiome Consortium (TIGMIC)"/>
            <person name="Jia N."/>
            <person name="Wang J."/>
            <person name="Shi W."/>
            <person name="Du L."/>
            <person name="Sun Y."/>
            <person name="Zhan W."/>
            <person name="Jiang J.F."/>
            <person name="Wang Q."/>
            <person name="Zhang B."/>
            <person name="Ji P."/>
            <person name="Bell-Sakyi L."/>
            <person name="Cui X.M."/>
            <person name="Yuan T.T."/>
            <person name="Jiang B.G."/>
            <person name="Yang W.F."/>
            <person name="Lam T.T."/>
            <person name="Chang Q.C."/>
            <person name="Ding S.J."/>
            <person name="Wang X.J."/>
            <person name="Zhu J.G."/>
            <person name="Ruan X.D."/>
            <person name="Zhao L."/>
            <person name="Wei J.T."/>
            <person name="Ye R.Z."/>
            <person name="Que T.C."/>
            <person name="Du C.H."/>
            <person name="Zhou Y.H."/>
            <person name="Cheng J.X."/>
            <person name="Dai P.F."/>
            <person name="Guo W.B."/>
            <person name="Han X.H."/>
            <person name="Huang E.J."/>
            <person name="Li L.F."/>
            <person name="Wei W."/>
            <person name="Gao Y.C."/>
            <person name="Liu J.Z."/>
            <person name="Shao H.Z."/>
            <person name="Wang X."/>
            <person name="Wang C.C."/>
            <person name="Yang T.C."/>
            <person name="Huo Q.B."/>
            <person name="Li W."/>
            <person name="Chen H.Y."/>
            <person name="Chen S.E."/>
            <person name="Zhou L.G."/>
            <person name="Ni X.B."/>
            <person name="Tian J.H."/>
            <person name="Sheng Y."/>
            <person name="Liu T."/>
            <person name="Pan Y.S."/>
            <person name="Xia L.Y."/>
            <person name="Li J."/>
            <person name="Zhao F."/>
            <person name="Cao W.C."/>
        </authorList>
    </citation>
    <scope>NUCLEOTIDE SEQUENCE</scope>
    <source>
        <strain evidence="10">Rsan-2018</strain>
    </source>
</reference>
<reference evidence="10" key="2">
    <citation type="submission" date="2021-09" db="EMBL/GenBank/DDBJ databases">
        <authorList>
            <person name="Jia N."/>
            <person name="Wang J."/>
            <person name="Shi W."/>
            <person name="Du L."/>
            <person name="Sun Y."/>
            <person name="Zhan W."/>
            <person name="Jiang J."/>
            <person name="Wang Q."/>
            <person name="Zhang B."/>
            <person name="Ji P."/>
            <person name="Sakyi L.B."/>
            <person name="Cui X."/>
            <person name="Yuan T."/>
            <person name="Jiang B."/>
            <person name="Yang W."/>
            <person name="Lam T.T.-Y."/>
            <person name="Chang Q."/>
            <person name="Ding S."/>
            <person name="Wang X."/>
            <person name="Zhu J."/>
            <person name="Ruan X."/>
            <person name="Zhao L."/>
            <person name="Wei J."/>
            <person name="Que T."/>
            <person name="Du C."/>
            <person name="Cheng J."/>
            <person name="Dai P."/>
            <person name="Han X."/>
            <person name="Huang E."/>
            <person name="Gao Y."/>
            <person name="Liu J."/>
            <person name="Shao H."/>
            <person name="Ye R."/>
            <person name="Li L."/>
            <person name="Wei W."/>
            <person name="Wang X."/>
            <person name="Wang C."/>
            <person name="Huo Q."/>
            <person name="Li W."/>
            <person name="Guo W."/>
            <person name="Chen H."/>
            <person name="Chen S."/>
            <person name="Zhou L."/>
            <person name="Zhou L."/>
            <person name="Ni X."/>
            <person name="Tian J."/>
            <person name="Zhou Y."/>
            <person name="Sheng Y."/>
            <person name="Liu T."/>
            <person name="Pan Y."/>
            <person name="Xia L."/>
            <person name="Li J."/>
            <person name="Zhao F."/>
            <person name="Cao W."/>
        </authorList>
    </citation>
    <scope>NUCLEOTIDE SEQUENCE</scope>
    <source>
        <strain evidence="10">Rsan-2018</strain>
        <tissue evidence="10">Larvae</tissue>
    </source>
</reference>
<protein>
    <recommendedName>
        <fullName evidence="12">Peptidase M13 C-terminal domain-containing protein</fullName>
    </recommendedName>
</protein>
<dbReference type="Proteomes" id="UP000821837">
    <property type="component" value="Unassembled WGS sequence"/>
</dbReference>
<evidence type="ECO:0000256" key="6">
    <source>
        <dbReference type="ARBA" id="ARBA00022833"/>
    </source>
</evidence>
<dbReference type="Pfam" id="PF01431">
    <property type="entry name" value="Peptidase_M13"/>
    <property type="match status" value="1"/>
</dbReference>
<evidence type="ECO:0000256" key="5">
    <source>
        <dbReference type="ARBA" id="ARBA00022801"/>
    </source>
</evidence>
<gene>
    <name evidence="10" type="ORF">HPB52_025343</name>
</gene>
<dbReference type="GO" id="GO:0046872">
    <property type="term" value="F:metal ion binding"/>
    <property type="evidence" value="ECO:0007669"/>
    <property type="project" value="UniProtKB-KW"/>
</dbReference>
<evidence type="ECO:0008006" key="12">
    <source>
        <dbReference type="Google" id="ProtNLM"/>
    </source>
</evidence>
<keyword evidence="7" id="KW-0482">Metalloprotease</keyword>
<sequence>MSSPNFFRRDVLFNYAGLRRMLGWACVGSKEFRNASFELAKVTSGMRKQRPRWKVCVDVVNDVMPDSVGYLYVQHKFSPEAKIECSLREFFKESFYEHGLPRSLNFGGIGAVIGHEMTHGFDDEGSQYDEDGALKQWWSNKTRAEFMNRAKCFEQEFGNITDKQTKMTLNGKNTVGENIADTGGLRLAFEVSST</sequence>
<dbReference type="Pfam" id="PF05649">
    <property type="entry name" value="Peptidase_M13_N"/>
    <property type="match status" value="1"/>
</dbReference>
<evidence type="ECO:0000256" key="7">
    <source>
        <dbReference type="ARBA" id="ARBA00023049"/>
    </source>
</evidence>
<keyword evidence="3" id="KW-0645">Protease</keyword>
<organism evidence="10 11">
    <name type="scientific">Rhipicephalus sanguineus</name>
    <name type="common">Brown dog tick</name>
    <name type="synonym">Ixodes sanguineus</name>
    <dbReference type="NCBI Taxonomy" id="34632"/>
    <lineage>
        <taxon>Eukaryota</taxon>
        <taxon>Metazoa</taxon>
        <taxon>Ecdysozoa</taxon>
        <taxon>Arthropoda</taxon>
        <taxon>Chelicerata</taxon>
        <taxon>Arachnida</taxon>
        <taxon>Acari</taxon>
        <taxon>Parasitiformes</taxon>
        <taxon>Ixodida</taxon>
        <taxon>Ixodoidea</taxon>
        <taxon>Ixodidae</taxon>
        <taxon>Rhipicephalinae</taxon>
        <taxon>Rhipicephalus</taxon>
        <taxon>Rhipicephalus</taxon>
    </lineage>
</organism>
<comment type="cofactor">
    <cofactor evidence="1">
        <name>Zn(2+)</name>
        <dbReference type="ChEBI" id="CHEBI:29105"/>
    </cofactor>
</comment>
<dbReference type="InterPro" id="IPR042089">
    <property type="entry name" value="Peptidase_M13_dom_2"/>
</dbReference>
<dbReference type="AlphaFoldDB" id="A0A9D4PBM8"/>